<proteinExistence type="inferred from homology"/>
<comment type="pathway">
    <text evidence="4 15">Carbohydrate degradation; glycolysis; pyruvate from D-glyceraldehyde 3-phosphate: step 2/5.</text>
</comment>
<dbReference type="InterPro" id="IPR015824">
    <property type="entry name" value="Phosphoglycerate_kinase_N"/>
</dbReference>
<dbReference type="AlphaFoldDB" id="A0AA36NAJ4"/>
<dbReference type="EMBL" id="CAUJNA010003359">
    <property type="protein sequence ID" value="CAJ1400102.1"/>
    <property type="molecule type" value="Genomic_DNA"/>
</dbReference>
<evidence type="ECO:0000256" key="8">
    <source>
        <dbReference type="ARBA" id="ARBA00022679"/>
    </source>
</evidence>
<evidence type="ECO:0000256" key="15">
    <source>
        <dbReference type="RuleBase" id="RU000532"/>
    </source>
</evidence>
<keyword evidence="8 15" id="KW-0808">Transferase</keyword>
<evidence type="ECO:0000256" key="11">
    <source>
        <dbReference type="ARBA" id="ARBA00022777"/>
    </source>
</evidence>
<dbReference type="FunFam" id="3.40.50.1260:FF:000019">
    <property type="entry name" value="Phosphoglycerate kinase 1"/>
    <property type="match status" value="1"/>
</dbReference>
<evidence type="ECO:0000256" key="1">
    <source>
        <dbReference type="ARBA" id="ARBA00000642"/>
    </source>
</evidence>
<dbReference type="GO" id="GO:0004618">
    <property type="term" value="F:phosphoglycerate kinase activity"/>
    <property type="evidence" value="ECO:0007669"/>
    <property type="project" value="UniProtKB-EC"/>
</dbReference>
<comment type="subunit">
    <text evidence="6 16">Monomer.</text>
</comment>
<evidence type="ECO:0000256" key="9">
    <source>
        <dbReference type="ARBA" id="ARBA00022723"/>
    </source>
</evidence>
<dbReference type="Proteomes" id="UP001178507">
    <property type="component" value="Unassembled WGS sequence"/>
</dbReference>
<evidence type="ECO:0000256" key="3">
    <source>
        <dbReference type="ARBA" id="ARBA00004496"/>
    </source>
</evidence>
<evidence type="ECO:0000256" key="6">
    <source>
        <dbReference type="ARBA" id="ARBA00011245"/>
    </source>
</evidence>
<dbReference type="InterPro" id="IPR001576">
    <property type="entry name" value="Phosphoglycerate_kinase"/>
</dbReference>
<dbReference type="InterPro" id="IPR036043">
    <property type="entry name" value="Phosphoglycerate_kinase_sf"/>
</dbReference>
<evidence type="ECO:0000256" key="4">
    <source>
        <dbReference type="ARBA" id="ARBA00004838"/>
    </source>
</evidence>
<dbReference type="Pfam" id="PF00162">
    <property type="entry name" value="PGK"/>
    <property type="match status" value="1"/>
</dbReference>
<evidence type="ECO:0000256" key="16">
    <source>
        <dbReference type="RuleBase" id="RU000696"/>
    </source>
</evidence>
<keyword evidence="18" id="KW-1185">Reference proteome</keyword>
<dbReference type="SUPFAM" id="SSF53748">
    <property type="entry name" value="Phosphoglycerate kinase"/>
    <property type="match status" value="1"/>
</dbReference>
<dbReference type="HAMAP" id="MF_00145">
    <property type="entry name" value="Phosphoglyc_kinase"/>
    <property type="match status" value="1"/>
</dbReference>
<protein>
    <recommendedName>
        <fullName evidence="7 15">Phosphoglycerate kinase</fullName>
        <ecNumber evidence="7 15">2.7.2.3</ecNumber>
    </recommendedName>
</protein>
<evidence type="ECO:0000256" key="14">
    <source>
        <dbReference type="ARBA" id="ARBA00023152"/>
    </source>
</evidence>
<keyword evidence="9" id="KW-0479">Metal-binding</keyword>
<dbReference type="PANTHER" id="PTHR11406">
    <property type="entry name" value="PHOSPHOGLYCERATE KINASE"/>
    <property type="match status" value="1"/>
</dbReference>
<dbReference type="GO" id="GO:0006096">
    <property type="term" value="P:glycolytic process"/>
    <property type="evidence" value="ECO:0007669"/>
    <property type="project" value="UniProtKB-KW"/>
</dbReference>
<dbReference type="GO" id="GO:0005829">
    <property type="term" value="C:cytosol"/>
    <property type="evidence" value="ECO:0007669"/>
    <property type="project" value="TreeGrafter"/>
</dbReference>
<keyword evidence="10" id="KW-0547">Nucleotide-binding</keyword>
<comment type="subcellular location">
    <subcellularLocation>
        <location evidence="3">Cytoplasm</location>
    </subcellularLocation>
</comment>
<dbReference type="GO" id="GO:0005524">
    <property type="term" value="F:ATP binding"/>
    <property type="evidence" value="ECO:0007669"/>
    <property type="project" value="UniProtKB-KW"/>
</dbReference>
<evidence type="ECO:0000256" key="5">
    <source>
        <dbReference type="ARBA" id="ARBA00008982"/>
    </source>
</evidence>
<comment type="similarity">
    <text evidence="5 15">Belongs to the phosphoglycerate kinase family.</text>
</comment>
<dbReference type="EC" id="2.7.2.3" evidence="7 15"/>
<accession>A0AA36NAJ4</accession>
<dbReference type="CDD" id="cd00318">
    <property type="entry name" value="Phosphoglycerate_kinase"/>
    <property type="match status" value="1"/>
</dbReference>
<dbReference type="Gene3D" id="3.40.50.1260">
    <property type="entry name" value="Phosphoglycerate kinase, N-terminal domain"/>
    <property type="match status" value="3"/>
</dbReference>
<keyword evidence="12" id="KW-0067">ATP-binding</keyword>
<evidence type="ECO:0000256" key="13">
    <source>
        <dbReference type="ARBA" id="ARBA00022842"/>
    </source>
</evidence>
<evidence type="ECO:0000313" key="18">
    <source>
        <dbReference type="Proteomes" id="UP001178507"/>
    </source>
</evidence>
<evidence type="ECO:0000256" key="10">
    <source>
        <dbReference type="ARBA" id="ARBA00022741"/>
    </source>
</evidence>
<comment type="catalytic activity">
    <reaction evidence="1 15">
        <text>(2R)-3-phosphoglycerate + ATP = (2R)-3-phospho-glyceroyl phosphate + ADP</text>
        <dbReference type="Rhea" id="RHEA:14801"/>
        <dbReference type="ChEBI" id="CHEBI:30616"/>
        <dbReference type="ChEBI" id="CHEBI:57604"/>
        <dbReference type="ChEBI" id="CHEBI:58272"/>
        <dbReference type="ChEBI" id="CHEBI:456216"/>
        <dbReference type="EC" id="2.7.2.3"/>
    </reaction>
</comment>
<organism evidence="17 18">
    <name type="scientific">Effrenium voratum</name>
    <dbReference type="NCBI Taxonomy" id="2562239"/>
    <lineage>
        <taxon>Eukaryota</taxon>
        <taxon>Sar</taxon>
        <taxon>Alveolata</taxon>
        <taxon>Dinophyceae</taxon>
        <taxon>Suessiales</taxon>
        <taxon>Symbiodiniaceae</taxon>
        <taxon>Effrenium</taxon>
    </lineage>
</organism>
<sequence length="1044" mass="115887">MSLARPEGRPRYAWWRRLRPSQAVPWETARSIPELPKPRASPHLEWAKQVRTQQRAWLQHHCKICKPLPKVKGSKERGDETVLGIPTLFGSVSNWAQDLRVEKAPAEAEEDTMQKLTIDDVDVAGKRIFMRVDFNVPQDKADPTKITNTQRIDGALPTIKKVLEKGAKSVVLASHLGRPDGSVVEKFSMAPVAKILEEKLGKPVVFCKDCVGPEVEAACADPAPGSVILLENLRFHVEEEGKGVDAAGNKIKADKEQVTAFRASIRKLADVYCNDAFGTAHRAHSSMVGEGFDVKCAGDLMGKELAAFGKVLESPATPVLAILGGAKVSDKIQLIMNMLDKVNKMIIGGGMAYTFLKVQNGMSIGTSLYDEEGAKIVPEILEKAKKLNVEIILPVDFTCSSKFGEDGEIKEGVQLAEGIPEGFMGLDCGPASVELNAKAVKESKTIIWNGPMGVFEMAKFETGTKKLMDTIVEVTAAGVITVIGGGDTATACKKYGTEDKVTHCSTGGGASLELLEGKELPGVAALNNKCGPKRRKVKSSRSVEVRPEFRFGRSWHLRSLGALHRLCCYRRLARVQLQSFKLTRAASFNRNRSDGPIFRLTVERRNAGLVKLQAAQRRWRQGQKHWRRRKQREVQEPTWEAPTLRLDEFPSLNATRASNAETGLAPLAELNSERPESSIASLASSSEDDHLHVQSQVIQKSLLRRGSVQRLELLSFVDTLSAKDVTSGDLNFEELFDASDPEPTEEQKKDQQLASLSGDYLASTLMSRNDEPPELEAEVSATPPSGMEVAELKEQFAAAVRQRSQAWRQEFPLEVLNQLTAAFETWREEDSRRSASLRSMNHVLRYLLGWPPSVLQQVLEDPDADRLTFASLSDFLKLVKHALEEAEMVEPDVLWSDWDLHLVRESFRKYSVKTSNTMPVVHLFQAVAALGFEELHLEDSERQRWLAGITKQVLARKDDLKVPVELSRRESLVPPPPRAGAGAHVTFRDFLRIASRALRESEKEHRAEEFQEECKAIQALNYGLLEVEETCASCTGHFARFGHP</sequence>
<dbReference type="PRINTS" id="PR00477">
    <property type="entry name" value="PHGLYCKINASE"/>
</dbReference>
<evidence type="ECO:0000313" key="17">
    <source>
        <dbReference type="EMBL" id="CAJ1400102.1"/>
    </source>
</evidence>
<keyword evidence="11 15" id="KW-0418">Kinase</keyword>
<evidence type="ECO:0000256" key="2">
    <source>
        <dbReference type="ARBA" id="ARBA00001946"/>
    </source>
</evidence>
<reference evidence="17" key="1">
    <citation type="submission" date="2023-08" db="EMBL/GenBank/DDBJ databases">
        <authorList>
            <person name="Chen Y."/>
            <person name="Shah S."/>
            <person name="Dougan E. K."/>
            <person name="Thang M."/>
            <person name="Chan C."/>
        </authorList>
    </citation>
    <scope>NUCLEOTIDE SEQUENCE</scope>
</reference>
<keyword evidence="14" id="KW-0324">Glycolysis</keyword>
<gene>
    <name evidence="17" type="ORF">EVOR1521_LOCUS23521</name>
</gene>
<dbReference type="GO" id="GO:0006094">
    <property type="term" value="P:gluconeogenesis"/>
    <property type="evidence" value="ECO:0007669"/>
    <property type="project" value="TreeGrafter"/>
</dbReference>
<dbReference type="FunFam" id="3.40.50.1260:FF:000031">
    <property type="entry name" value="Phosphoglycerate kinase 1"/>
    <property type="match status" value="1"/>
</dbReference>
<dbReference type="PANTHER" id="PTHR11406:SF0">
    <property type="entry name" value="PHOSPHOGLYCERATE KINASE"/>
    <property type="match status" value="1"/>
</dbReference>
<evidence type="ECO:0000256" key="12">
    <source>
        <dbReference type="ARBA" id="ARBA00022840"/>
    </source>
</evidence>
<dbReference type="GO" id="GO:0043531">
    <property type="term" value="F:ADP binding"/>
    <property type="evidence" value="ECO:0007669"/>
    <property type="project" value="TreeGrafter"/>
</dbReference>
<evidence type="ECO:0000256" key="7">
    <source>
        <dbReference type="ARBA" id="ARBA00013061"/>
    </source>
</evidence>
<keyword evidence="13" id="KW-0460">Magnesium</keyword>
<comment type="cofactor">
    <cofactor evidence="2">
        <name>Mg(2+)</name>
        <dbReference type="ChEBI" id="CHEBI:18420"/>
    </cofactor>
</comment>
<name>A0AA36NAJ4_9DINO</name>
<comment type="caution">
    <text evidence="17">The sequence shown here is derived from an EMBL/GenBank/DDBJ whole genome shotgun (WGS) entry which is preliminary data.</text>
</comment>
<dbReference type="GO" id="GO:0046872">
    <property type="term" value="F:metal ion binding"/>
    <property type="evidence" value="ECO:0007669"/>
    <property type="project" value="UniProtKB-KW"/>
</dbReference>